<dbReference type="OrthoDB" id="6286708at2759"/>
<feature type="domain" description="PDZ" evidence="2">
    <location>
        <begin position="97"/>
        <end position="153"/>
    </location>
</feature>
<feature type="region of interest" description="Disordered" evidence="1">
    <location>
        <begin position="49"/>
        <end position="89"/>
    </location>
</feature>
<dbReference type="EMBL" id="SJOL01008757">
    <property type="protein sequence ID" value="TGZ59655.1"/>
    <property type="molecule type" value="Genomic_DNA"/>
</dbReference>
<dbReference type="SUPFAM" id="SSF50156">
    <property type="entry name" value="PDZ domain-like"/>
    <property type="match status" value="1"/>
</dbReference>
<gene>
    <name evidence="3" type="ORF">CRM22_008946</name>
</gene>
<dbReference type="Gene3D" id="2.30.42.10">
    <property type="match status" value="1"/>
</dbReference>
<reference evidence="3 4" key="1">
    <citation type="journal article" date="2019" name="BMC Genomics">
        <title>New insights from Opisthorchis felineus genome: update on genomics of the epidemiologically important liver flukes.</title>
        <authorList>
            <person name="Ershov N.I."/>
            <person name="Mordvinov V.A."/>
            <person name="Prokhortchouk E.B."/>
            <person name="Pakharukova M.Y."/>
            <person name="Gunbin K.V."/>
            <person name="Ustyantsev K."/>
            <person name="Genaev M.A."/>
            <person name="Blinov A.G."/>
            <person name="Mazur A."/>
            <person name="Boulygina E."/>
            <person name="Tsygankova S."/>
            <person name="Khrameeva E."/>
            <person name="Chekanov N."/>
            <person name="Fan G."/>
            <person name="Xiao A."/>
            <person name="Zhang H."/>
            <person name="Xu X."/>
            <person name="Yang H."/>
            <person name="Solovyev V."/>
            <person name="Lee S.M."/>
            <person name="Liu X."/>
            <person name="Afonnikov D.A."/>
            <person name="Skryabin K.G."/>
        </authorList>
    </citation>
    <scope>NUCLEOTIDE SEQUENCE [LARGE SCALE GENOMIC DNA]</scope>
    <source>
        <strain evidence="3">AK-0245</strain>
        <tissue evidence="3">Whole organism</tissue>
    </source>
</reference>
<dbReference type="InterPro" id="IPR001478">
    <property type="entry name" value="PDZ"/>
</dbReference>
<evidence type="ECO:0000256" key="1">
    <source>
        <dbReference type="SAM" id="MobiDB-lite"/>
    </source>
</evidence>
<dbReference type="PROSITE" id="PS50106">
    <property type="entry name" value="PDZ"/>
    <property type="match status" value="1"/>
</dbReference>
<feature type="compositionally biased region" description="Low complexity" evidence="1">
    <location>
        <begin position="68"/>
        <end position="81"/>
    </location>
</feature>
<protein>
    <recommendedName>
        <fullName evidence="2">PDZ domain-containing protein</fullName>
    </recommendedName>
</protein>
<name>A0A4S2LAX5_OPIFE</name>
<dbReference type="Proteomes" id="UP000308267">
    <property type="component" value="Unassembled WGS sequence"/>
</dbReference>
<feature type="region of interest" description="Disordered" evidence="1">
    <location>
        <begin position="1"/>
        <end position="36"/>
    </location>
</feature>
<dbReference type="InterPro" id="IPR036034">
    <property type="entry name" value="PDZ_sf"/>
</dbReference>
<accession>A0A4S2LAX5</accession>
<dbReference type="EMBL" id="SJOL01008757">
    <property type="protein sequence ID" value="TGZ59656.1"/>
    <property type="molecule type" value="Genomic_DNA"/>
</dbReference>
<feature type="compositionally biased region" description="Acidic residues" evidence="1">
    <location>
        <begin position="23"/>
        <end position="35"/>
    </location>
</feature>
<dbReference type="STRING" id="147828.A0A4S2LAX5"/>
<keyword evidence="4" id="KW-1185">Reference proteome</keyword>
<comment type="caution">
    <text evidence="3">The sequence shown here is derived from an EMBL/GenBank/DDBJ whole genome shotgun (WGS) entry which is preliminary data.</text>
</comment>
<proteinExistence type="predicted"/>
<dbReference type="AlphaFoldDB" id="A0A4S2LAX5"/>
<evidence type="ECO:0000313" key="3">
    <source>
        <dbReference type="EMBL" id="TGZ59656.1"/>
    </source>
</evidence>
<evidence type="ECO:0000313" key="4">
    <source>
        <dbReference type="Proteomes" id="UP000308267"/>
    </source>
</evidence>
<evidence type="ECO:0000259" key="2">
    <source>
        <dbReference type="PROSITE" id="PS50106"/>
    </source>
</evidence>
<dbReference type="SMART" id="SM00228">
    <property type="entry name" value="PDZ"/>
    <property type="match status" value="1"/>
</dbReference>
<organism evidence="3 4">
    <name type="scientific">Opisthorchis felineus</name>
    <dbReference type="NCBI Taxonomy" id="147828"/>
    <lineage>
        <taxon>Eukaryota</taxon>
        <taxon>Metazoa</taxon>
        <taxon>Spiralia</taxon>
        <taxon>Lophotrochozoa</taxon>
        <taxon>Platyhelminthes</taxon>
        <taxon>Trematoda</taxon>
        <taxon>Digenea</taxon>
        <taxon>Opisthorchiida</taxon>
        <taxon>Opisthorchiata</taxon>
        <taxon>Opisthorchiidae</taxon>
        <taxon>Opisthorchis</taxon>
    </lineage>
</organism>
<sequence>MAGYPDLNAFNLPGNEGECNDGSSDDSSDEGEMYEEMLGCSYDEYGQLVSSTGSKTHQPEAPQPECPSLPQSTPQPSLQPSNAPRRMSCGGHMVQKKLTLTRDASGKLGIKLKRMGNGIFFCFVETGSVAAGKGIGFGDQLVGINGVHLAGMTGTSLMQWISQQKTTTFKIEVIFRPYDFVILGEINMKGELMYSTYSGKVLGKVMLDKVCMKGHIKHLQLLEVNGIRVLCRKPAEILQAFKNSAPSLCLRVMPRIFARYLLKRQDKEKLATKLHFSSPTD</sequence>
<dbReference type="Pfam" id="PF00595">
    <property type="entry name" value="PDZ"/>
    <property type="match status" value="1"/>
</dbReference>